<accession>A0A9J6QZD0</accession>
<dbReference type="EMBL" id="JAOSHN010000015">
    <property type="protein sequence ID" value="MCU7380886.1"/>
    <property type="molecule type" value="Genomic_DNA"/>
</dbReference>
<dbReference type="AlphaFoldDB" id="A0A9J6QZD0"/>
<dbReference type="InterPro" id="IPR045865">
    <property type="entry name" value="ACT-like_dom_sf"/>
</dbReference>
<evidence type="ECO:0000313" key="1">
    <source>
        <dbReference type="EMBL" id="MCU7380886.1"/>
    </source>
</evidence>
<comment type="caution">
    <text evidence="1">The sequence shown here is derived from an EMBL/GenBank/DDBJ whole genome shotgun (WGS) entry which is preliminary data.</text>
</comment>
<dbReference type="RefSeq" id="WP_148396980.1">
    <property type="nucleotide sequence ID" value="NZ_JAJAGH010000017.1"/>
</dbReference>
<dbReference type="SUPFAM" id="SSF55021">
    <property type="entry name" value="ACT-like"/>
    <property type="match status" value="1"/>
</dbReference>
<dbReference type="Gene3D" id="3.30.70.1150">
    <property type="entry name" value="ACT-like. Chain A, domain 2"/>
    <property type="match status" value="1"/>
</dbReference>
<dbReference type="InterPro" id="IPR027271">
    <property type="entry name" value="Acetolactate_synth/TF_NikR_C"/>
</dbReference>
<gene>
    <name evidence="1" type="ORF">OBO34_21460</name>
</gene>
<proteinExistence type="predicted"/>
<dbReference type="InterPro" id="IPR023860">
    <property type="entry name" value="FeFe-hyd_TM1266"/>
</dbReference>
<reference evidence="1" key="1">
    <citation type="submission" date="2022-09" db="EMBL/GenBank/DDBJ databases">
        <title>Culturomic study of gut microbiota in children with autism spectrum disorder.</title>
        <authorList>
            <person name="Efimov B.A."/>
            <person name="Chaplin A.V."/>
            <person name="Sokolova S.R."/>
            <person name="Pikina A.P."/>
            <person name="Korzhanova M."/>
            <person name="Belova V."/>
            <person name="Korostin D."/>
        </authorList>
    </citation>
    <scope>NUCLEOTIDE SEQUENCE</scope>
    <source>
        <strain evidence="1">ASD5510</strain>
    </source>
</reference>
<protein>
    <submittedName>
        <fullName evidence="1">Iron-only hydrogenase system regulator</fullName>
    </submittedName>
</protein>
<dbReference type="Pfam" id="PF21699">
    <property type="entry name" value="TM1266-like"/>
    <property type="match status" value="1"/>
</dbReference>
<dbReference type="Proteomes" id="UP001065549">
    <property type="component" value="Unassembled WGS sequence"/>
</dbReference>
<keyword evidence="2" id="KW-1185">Reference proteome</keyword>
<organism evidence="1 2">
    <name type="scientific">Hominibacterium faecale</name>
    <dbReference type="NCBI Taxonomy" id="2839743"/>
    <lineage>
        <taxon>Bacteria</taxon>
        <taxon>Bacillati</taxon>
        <taxon>Bacillota</taxon>
        <taxon>Clostridia</taxon>
        <taxon>Peptostreptococcales</taxon>
        <taxon>Anaerovoracaceae</taxon>
        <taxon>Hominibacterium</taxon>
    </lineage>
</organism>
<name>A0A9J6QZD0_9FIRM</name>
<sequence length="81" mass="8605">METRTALVGIVVENPDSVNKLNSILHDYKQFIIGRMGVPHPTKEISIISIAMEAPADTISALSGKLGALPGISTKTIYAKA</sequence>
<dbReference type="NCBIfam" id="TIGR03959">
    <property type="entry name" value="hyd_TM1266"/>
    <property type="match status" value="1"/>
</dbReference>
<evidence type="ECO:0000313" key="2">
    <source>
        <dbReference type="Proteomes" id="UP001065549"/>
    </source>
</evidence>